<keyword evidence="2" id="KW-1185">Reference proteome</keyword>
<dbReference type="PANTHER" id="PTHR46196:SF2">
    <property type="entry name" value="TRANSCRIPTION FACTOR BHLH157"/>
    <property type="match status" value="1"/>
</dbReference>
<protein>
    <submittedName>
        <fullName evidence="1">Uncharacterized protein</fullName>
    </submittedName>
</protein>
<proteinExistence type="predicted"/>
<dbReference type="GO" id="GO:0003700">
    <property type="term" value="F:DNA-binding transcription factor activity"/>
    <property type="evidence" value="ECO:0007669"/>
    <property type="project" value="InterPro"/>
</dbReference>
<comment type="caution">
    <text evidence="1">The sequence shown here is derived from an EMBL/GenBank/DDBJ whole genome shotgun (WGS) entry which is preliminary data.</text>
</comment>
<dbReference type="EMBL" id="JAAWWB010000001">
    <property type="protein sequence ID" value="KAG6792580.1"/>
    <property type="molecule type" value="Genomic_DNA"/>
</dbReference>
<name>A0A8X8DIF0_POPTO</name>
<evidence type="ECO:0000313" key="2">
    <source>
        <dbReference type="Proteomes" id="UP000886885"/>
    </source>
</evidence>
<sequence>MLTMEDAYYKEEMGVVVNNMLSEAHMLGEGIVGEVASTGKHQWIFSDALCIPFLHPTPRSFVLTINSHSQKIVVISVESQELV</sequence>
<gene>
    <name evidence="1" type="ORF">POTOM_001732</name>
</gene>
<evidence type="ECO:0000313" key="1">
    <source>
        <dbReference type="EMBL" id="KAG6792580.1"/>
    </source>
</evidence>
<dbReference type="Proteomes" id="UP000886885">
    <property type="component" value="Chromosome 1A"/>
</dbReference>
<dbReference type="InterPro" id="IPR043561">
    <property type="entry name" value="LHW-like"/>
</dbReference>
<reference evidence="1" key="1">
    <citation type="journal article" date="2020" name="bioRxiv">
        <title>Hybrid origin of Populus tomentosa Carr. identified through genome sequencing and phylogenomic analysis.</title>
        <authorList>
            <person name="An X."/>
            <person name="Gao K."/>
            <person name="Chen Z."/>
            <person name="Li J."/>
            <person name="Yang X."/>
            <person name="Yang X."/>
            <person name="Zhou J."/>
            <person name="Guo T."/>
            <person name="Zhao T."/>
            <person name="Huang S."/>
            <person name="Miao D."/>
            <person name="Khan W.U."/>
            <person name="Rao P."/>
            <person name="Ye M."/>
            <person name="Lei B."/>
            <person name="Liao W."/>
            <person name="Wang J."/>
            <person name="Ji L."/>
            <person name="Li Y."/>
            <person name="Guo B."/>
            <person name="Mustafa N.S."/>
            <person name="Li S."/>
            <person name="Yun Q."/>
            <person name="Keller S.R."/>
            <person name="Mao J."/>
            <person name="Zhang R."/>
            <person name="Strauss S.H."/>
        </authorList>
    </citation>
    <scope>NUCLEOTIDE SEQUENCE</scope>
    <source>
        <strain evidence="1">GM15</strain>
        <tissue evidence="1">Leaf</tissue>
    </source>
</reference>
<accession>A0A8X8DIF0</accession>
<dbReference type="OrthoDB" id="1746830at2759"/>
<dbReference type="PANTHER" id="PTHR46196">
    <property type="entry name" value="TRANSCRIPTION FACTOR BHLH155-LIKE ISOFORM X1-RELATED"/>
    <property type="match status" value="1"/>
</dbReference>
<organism evidence="1 2">
    <name type="scientific">Populus tomentosa</name>
    <name type="common">Chinese white poplar</name>
    <dbReference type="NCBI Taxonomy" id="118781"/>
    <lineage>
        <taxon>Eukaryota</taxon>
        <taxon>Viridiplantae</taxon>
        <taxon>Streptophyta</taxon>
        <taxon>Embryophyta</taxon>
        <taxon>Tracheophyta</taxon>
        <taxon>Spermatophyta</taxon>
        <taxon>Magnoliopsida</taxon>
        <taxon>eudicotyledons</taxon>
        <taxon>Gunneridae</taxon>
        <taxon>Pentapetalae</taxon>
        <taxon>rosids</taxon>
        <taxon>fabids</taxon>
        <taxon>Malpighiales</taxon>
        <taxon>Salicaceae</taxon>
        <taxon>Saliceae</taxon>
        <taxon>Populus</taxon>
    </lineage>
</organism>
<dbReference type="AlphaFoldDB" id="A0A8X8DIF0"/>